<dbReference type="PANTHER" id="PTHR35132">
    <property type="entry name" value="SERINE/ARGININE REPETITIVE MATRIX-LIKE PROTEIN"/>
    <property type="match status" value="1"/>
</dbReference>
<evidence type="ECO:0000256" key="1">
    <source>
        <dbReference type="SAM" id="MobiDB-lite"/>
    </source>
</evidence>
<feature type="compositionally biased region" description="Low complexity" evidence="1">
    <location>
        <begin position="146"/>
        <end position="160"/>
    </location>
</feature>
<dbReference type="Proteomes" id="UP001055439">
    <property type="component" value="Chromosome 3"/>
</dbReference>
<keyword evidence="3" id="KW-1185">Reference proteome</keyword>
<accession>A0A9E7FBT6</accession>
<dbReference type="AlphaFoldDB" id="A0A9E7FBT6"/>
<feature type="compositionally biased region" description="Basic and acidic residues" evidence="1">
    <location>
        <begin position="232"/>
        <end position="241"/>
    </location>
</feature>
<dbReference type="PANTHER" id="PTHR35132:SF1">
    <property type="entry name" value="SERINE_ARGININE REPETITIVE MATRIX-LIKE PROTEIN"/>
    <property type="match status" value="1"/>
</dbReference>
<gene>
    <name evidence="2" type="ORF">MUK42_01964</name>
</gene>
<feature type="region of interest" description="Disordered" evidence="1">
    <location>
        <begin position="60"/>
        <end position="255"/>
    </location>
</feature>
<feature type="compositionally biased region" description="Low complexity" evidence="1">
    <location>
        <begin position="168"/>
        <end position="196"/>
    </location>
</feature>
<sequence length="298" mass="31827">MGTSAAAESPRSGRRSRNRSASPSPEFEFWIDANPSSHQPQLLTADELFSDGLLLPLGLLSLPLPGHTRTTARQTEPAKQPTPPPPPPPPAQKSITSSASCSSASGSKRWKDMFKVAERKGAEERKLPKDRRSGAAELNIGIWPFSRSRSSGSTTTSGGRPRAAAYGRKASSAPCSRSSSRGESSKPASPSALAAAGGRKWPTSPGRAGGVHVGRSSPVWPIRCGSKVVEPVARRQPDHGRNVTPSKKRNGGGVGAMIPRRLEQEKLQQQQQLVASFLPDQRAFVFSLLVMLEESTVR</sequence>
<feature type="compositionally biased region" description="Basic and acidic residues" evidence="1">
    <location>
        <begin position="109"/>
        <end position="134"/>
    </location>
</feature>
<evidence type="ECO:0000313" key="2">
    <source>
        <dbReference type="EMBL" id="URD91491.1"/>
    </source>
</evidence>
<organism evidence="2 3">
    <name type="scientific">Musa troglodytarum</name>
    <name type="common">fe'i banana</name>
    <dbReference type="NCBI Taxonomy" id="320322"/>
    <lineage>
        <taxon>Eukaryota</taxon>
        <taxon>Viridiplantae</taxon>
        <taxon>Streptophyta</taxon>
        <taxon>Embryophyta</taxon>
        <taxon>Tracheophyta</taxon>
        <taxon>Spermatophyta</taxon>
        <taxon>Magnoliopsida</taxon>
        <taxon>Liliopsida</taxon>
        <taxon>Zingiberales</taxon>
        <taxon>Musaceae</taxon>
        <taxon>Musa</taxon>
    </lineage>
</organism>
<evidence type="ECO:0000313" key="3">
    <source>
        <dbReference type="Proteomes" id="UP001055439"/>
    </source>
</evidence>
<dbReference type="EMBL" id="CP097505">
    <property type="protein sequence ID" value="URD91491.1"/>
    <property type="molecule type" value="Genomic_DNA"/>
</dbReference>
<dbReference type="OrthoDB" id="1933735at2759"/>
<feature type="region of interest" description="Disordered" evidence="1">
    <location>
        <begin position="1"/>
        <end position="33"/>
    </location>
</feature>
<name>A0A9E7FBT6_9LILI</name>
<proteinExistence type="predicted"/>
<protein>
    <submittedName>
        <fullName evidence="2">Uncharacterized protein</fullName>
    </submittedName>
</protein>
<reference evidence="2" key="1">
    <citation type="submission" date="2022-05" db="EMBL/GenBank/DDBJ databases">
        <title>The Musa troglodytarum L. genome provides insights into the mechanism of non-climacteric behaviour and enrichment of carotenoids.</title>
        <authorList>
            <person name="Wang J."/>
        </authorList>
    </citation>
    <scope>NUCLEOTIDE SEQUENCE</scope>
    <source>
        <tissue evidence="2">Leaf</tissue>
    </source>
</reference>
<feature type="compositionally biased region" description="Pro residues" evidence="1">
    <location>
        <begin position="80"/>
        <end position="91"/>
    </location>
</feature>
<feature type="compositionally biased region" description="Low complexity" evidence="1">
    <location>
        <begin position="92"/>
        <end position="107"/>
    </location>
</feature>